<dbReference type="GO" id="GO:0005634">
    <property type="term" value="C:nucleus"/>
    <property type="evidence" value="ECO:0007669"/>
    <property type="project" value="UniProtKB-SubCell"/>
</dbReference>
<organism evidence="9 10">
    <name type="scientific">Scyliorhinus torazame</name>
    <name type="common">Cloudy catshark</name>
    <name type="synonym">Catulus torazame</name>
    <dbReference type="NCBI Taxonomy" id="75743"/>
    <lineage>
        <taxon>Eukaryota</taxon>
        <taxon>Metazoa</taxon>
        <taxon>Chordata</taxon>
        <taxon>Craniata</taxon>
        <taxon>Vertebrata</taxon>
        <taxon>Chondrichthyes</taxon>
        <taxon>Elasmobranchii</taxon>
        <taxon>Galeomorphii</taxon>
        <taxon>Galeoidea</taxon>
        <taxon>Carcharhiniformes</taxon>
        <taxon>Scyliorhinidae</taxon>
        <taxon>Scyliorhinus</taxon>
    </lineage>
</organism>
<comment type="caution">
    <text evidence="6">Lacks conserved residue(s) required for the propagation of feature annotation.</text>
</comment>
<dbReference type="OrthoDB" id="7442607at2759"/>
<dbReference type="STRING" id="75743.A0A401NW56"/>
<evidence type="ECO:0000256" key="2">
    <source>
        <dbReference type="ARBA" id="ARBA00023015"/>
    </source>
</evidence>
<dbReference type="Pfam" id="PF00907">
    <property type="entry name" value="T-box"/>
    <property type="match status" value="1"/>
</dbReference>
<evidence type="ECO:0000256" key="5">
    <source>
        <dbReference type="ARBA" id="ARBA00023242"/>
    </source>
</evidence>
<feature type="compositionally biased region" description="Polar residues" evidence="7">
    <location>
        <begin position="543"/>
        <end position="557"/>
    </location>
</feature>
<feature type="compositionally biased region" description="Polar residues" evidence="7">
    <location>
        <begin position="566"/>
        <end position="576"/>
    </location>
</feature>
<comment type="caution">
    <text evidence="9">The sequence shown here is derived from an EMBL/GenBank/DDBJ whole genome shotgun (WGS) entry which is preliminary data.</text>
</comment>
<keyword evidence="10" id="KW-1185">Reference proteome</keyword>
<keyword evidence="2" id="KW-0805">Transcription regulation</keyword>
<sequence length="576" mass="64764">MGGSTPNSGSNFPISMLNQPESSENFSKETDRNKPLQDFQELRYGMQDRFYLAGEQCQGTPDAVPLPYPSQHISAAGITVGNASRYLSPALPNCPYPANRAQVSAAPSYPAPGTEVYSAGSDSFSAPYPHSFQRTSLYSVPGLQASGKVQILLCNYQLWAKFHKHQTEMIITKQGRRMFPFLSFNITGLEPTAHYNIYVDVVLADQHHWRYQGGKWVQCGKAEGSMQGNRTYVHPDSPNTGAHWMRQEISFGKLKLTNNKGASNNVTQMIVLQSLHKYQPRLHIVEVKEDGTEDPYLTAKIQAFIFPETQFIAVTAYQNADITQLKIDHNPFAKGFRDNFDSMYGNSEGDRLTPSPPDQQNCQQLVPGTRYQPFLHDQYMNALPQGRYYNGDRTLSHASKHREDITNPHRWFMSPVQQASANRLDFGSYDPEYTGNAFMTYSMKGFPPLQATPHALGYYQEHPFSSGNAWGARGASQYHHSKAGSALTWYRPLADTRPTLVNIEEKSKETEDSSWLEPHSVKSADSSDSGLYEVDCKRRKVSPYTSSTENSPPNQNGEKYEKENGTDTGYYSFYTN</sequence>
<evidence type="ECO:0000256" key="3">
    <source>
        <dbReference type="ARBA" id="ARBA00023125"/>
    </source>
</evidence>
<name>A0A401NW56_SCYTO</name>
<dbReference type="GO" id="GO:0045893">
    <property type="term" value="P:positive regulation of DNA-templated transcription"/>
    <property type="evidence" value="ECO:0007669"/>
    <property type="project" value="InterPro"/>
</dbReference>
<accession>A0A401NW56</accession>
<dbReference type="GO" id="GO:0072676">
    <property type="term" value="P:lymphocyte migration"/>
    <property type="evidence" value="ECO:0007669"/>
    <property type="project" value="TreeGrafter"/>
</dbReference>
<evidence type="ECO:0000259" key="8">
    <source>
        <dbReference type="PROSITE" id="PS50252"/>
    </source>
</evidence>
<protein>
    <recommendedName>
        <fullName evidence="8">T-box domain-containing protein</fullName>
    </recommendedName>
</protein>
<dbReference type="FunFam" id="2.60.40.820:FF:000004">
    <property type="entry name" value="T-box, brain 1"/>
    <property type="match status" value="1"/>
</dbReference>
<dbReference type="OMA" id="AGWPMAP"/>
<dbReference type="InterPro" id="IPR001699">
    <property type="entry name" value="TF_T-box"/>
</dbReference>
<evidence type="ECO:0000313" key="9">
    <source>
        <dbReference type="EMBL" id="GCB65092.1"/>
    </source>
</evidence>
<feature type="region of interest" description="Disordered" evidence="7">
    <location>
        <begin position="1"/>
        <end position="35"/>
    </location>
</feature>
<feature type="compositionally biased region" description="Polar residues" evidence="7">
    <location>
        <begin position="1"/>
        <end position="25"/>
    </location>
</feature>
<evidence type="ECO:0000256" key="4">
    <source>
        <dbReference type="ARBA" id="ARBA00023163"/>
    </source>
</evidence>
<gene>
    <name evidence="9" type="ORF">scyTo_0000376</name>
</gene>
<dbReference type="SUPFAM" id="SSF49417">
    <property type="entry name" value="p53-like transcription factors"/>
    <property type="match status" value="1"/>
</dbReference>
<dbReference type="PANTHER" id="PTHR11267">
    <property type="entry name" value="T-BOX PROTEIN-RELATED"/>
    <property type="match status" value="1"/>
</dbReference>
<dbReference type="InterPro" id="IPR046360">
    <property type="entry name" value="T-box_DNA-bd"/>
</dbReference>
<dbReference type="PROSITE" id="PS50252">
    <property type="entry name" value="TBOX_3"/>
    <property type="match status" value="1"/>
</dbReference>
<proteinExistence type="predicted"/>
<evidence type="ECO:0000256" key="6">
    <source>
        <dbReference type="PROSITE-ProRule" id="PRU00201"/>
    </source>
</evidence>
<dbReference type="Proteomes" id="UP000288216">
    <property type="component" value="Unassembled WGS sequence"/>
</dbReference>
<dbReference type="PANTHER" id="PTHR11267:SF125">
    <property type="entry name" value="T-BOX TRANSCRIPTION FACTOR TBX21"/>
    <property type="match status" value="1"/>
</dbReference>
<comment type="subcellular location">
    <subcellularLocation>
        <location evidence="1 6">Nucleus</location>
    </subcellularLocation>
</comment>
<dbReference type="InterPro" id="IPR036960">
    <property type="entry name" value="T-box_sf"/>
</dbReference>
<dbReference type="Pfam" id="PF16176">
    <property type="entry name" value="T-box_assoc"/>
    <property type="match status" value="1"/>
</dbReference>
<feature type="compositionally biased region" description="Basic and acidic residues" evidence="7">
    <location>
        <begin position="26"/>
        <end position="35"/>
    </location>
</feature>
<dbReference type="GO" id="GO:0000981">
    <property type="term" value="F:DNA-binding transcription factor activity, RNA polymerase II-specific"/>
    <property type="evidence" value="ECO:0007669"/>
    <property type="project" value="TreeGrafter"/>
</dbReference>
<keyword evidence="3 6" id="KW-0238">DNA-binding</keyword>
<dbReference type="InterPro" id="IPR018186">
    <property type="entry name" value="TF_T-box_CS"/>
</dbReference>
<dbReference type="SMART" id="SM00425">
    <property type="entry name" value="TBOX"/>
    <property type="match status" value="1"/>
</dbReference>
<dbReference type="PROSITE" id="PS01283">
    <property type="entry name" value="TBOX_1"/>
    <property type="match status" value="1"/>
</dbReference>
<dbReference type="GO" id="GO:0001708">
    <property type="term" value="P:cell fate specification"/>
    <property type="evidence" value="ECO:0007669"/>
    <property type="project" value="TreeGrafter"/>
</dbReference>
<dbReference type="InterPro" id="IPR032385">
    <property type="entry name" value="T-box_assoc"/>
</dbReference>
<feature type="domain" description="T-box" evidence="8">
    <location>
        <begin position="153"/>
        <end position="338"/>
    </location>
</feature>
<dbReference type="GO" id="GO:0000785">
    <property type="term" value="C:chromatin"/>
    <property type="evidence" value="ECO:0007669"/>
    <property type="project" value="TreeGrafter"/>
</dbReference>
<dbReference type="Gene3D" id="2.60.40.820">
    <property type="entry name" value="Transcription factor, T-box"/>
    <property type="match status" value="1"/>
</dbReference>
<reference evidence="9 10" key="1">
    <citation type="journal article" date="2018" name="Nat. Ecol. Evol.">
        <title>Shark genomes provide insights into elasmobranch evolution and the origin of vertebrates.</title>
        <authorList>
            <person name="Hara Y"/>
            <person name="Yamaguchi K"/>
            <person name="Onimaru K"/>
            <person name="Kadota M"/>
            <person name="Koyanagi M"/>
            <person name="Keeley SD"/>
            <person name="Tatsumi K"/>
            <person name="Tanaka K"/>
            <person name="Motone F"/>
            <person name="Kageyama Y"/>
            <person name="Nozu R"/>
            <person name="Adachi N"/>
            <person name="Nishimura O"/>
            <person name="Nakagawa R"/>
            <person name="Tanegashima C"/>
            <person name="Kiyatake I"/>
            <person name="Matsumoto R"/>
            <person name="Murakumo K"/>
            <person name="Nishida K"/>
            <person name="Terakita A"/>
            <person name="Kuratani S"/>
            <person name="Sato K"/>
            <person name="Hyodo S Kuraku.S."/>
        </authorList>
    </citation>
    <scope>NUCLEOTIDE SEQUENCE [LARGE SCALE GENOMIC DNA]</scope>
</reference>
<evidence type="ECO:0000313" key="10">
    <source>
        <dbReference type="Proteomes" id="UP000288216"/>
    </source>
</evidence>
<evidence type="ECO:0000256" key="1">
    <source>
        <dbReference type="ARBA" id="ARBA00004123"/>
    </source>
</evidence>
<dbReference type="GO" id="GO:0000978">
    <property type="term" value="F:RNA polymerase II cis-regulatory region sequence-specific DNA binding"/>
    <property type="evidence" value="ECO:0007669"/>
    <property type="project" value="InterPro"/>
</dbReference>
<dbReference type="PRINTS" id="PR00937">
    <property type="entry name" value="TBOX"/>
</dbReference>
<dbReference type="EMBL" id="BFAA01000069">
    <property type="protein sequence ID" value="GCB65092.1"/>
    <property type="molecule type" value="Genomic_DNA"/>
</dbReference>
<dbReference type="InterPro" id="IPR008967">
    <property type="entry name" value="p53-like_TF_DNA-bd_sf"/>
</dbReference>
<evidence type="ECO:0000256" key="7">
    <source>
        <dbReference type="SAM" id="MobiDB-lite"/>
    </source>
</evidence>
<keyword evidence="5 6" id="KW-0539">Nucleus</keyword>
<dbReference type="CDD" id="cd20203">
    <property type="entry name" value="T-box_TBX21"/>
    <property type="match status" value="1"/>
</dbReference>
<feature type="region of interest" description="Disordered" evidence="7">
    <location>
        <begin position="505"/>
        <end position="576"/>
    </location>
</feature>
<dbReference type="PROSITE" id="PS01264">
    <property type="entry name" value="TBOX_2"/>
    <property type="match status" value="1"/>
</dbReference>
<dbReference type="AlphaFoldDB" id="A0A401NW56"/>
<keyword evidence="4" id="KW-0804">Transcription</keyword>